<evidence type="ECO:0008006" key="5">
    <source>
        <dbReference type="Google" id="ProtNLM"/>
    </source>
</evidence>
<evidence type="ECO:0000313" key="4">
    <source>
        <dbReference type="Proteomes" id="UP000821853"/>
    </source>
</evidence>
<keyword evidence="4" id="KW-1185">Reference proteome</keyword>
<sequence>MDESQGQDGALSSPRPGASDSAASPPAVPLSQQSSSTLGTRSKSARLKKRAAKSASPKKTSSRKTRRRGAKPLRTRSPTGQEPSDAAEGIDQAPASGGYSVPTTAARPRPARRPQPMTKGLGPNKLEVFCDPVASHRHPTRRGAPWCVHPRSRFAALPPSSSGTRSSWPTRRRATCRNPSVPLPVDALVPSMSDRSAALARKRTLSRARIGCVLCVFLVLAAAMLAILVTYIRRPQYVDEPRFCETEECAEHARHILRTMNSSADPCVSLHRYVCGNGDAANRGQGASFLGRQGNLDERSSAGVRISASASTWRFHHTYIQEMVKTFGNPEKLSRLNQSSEATAKSMEALRLCLNRGGNKHGRPFVALMKDLQVPLLAMTPQAHGVKLVDVLGVLLNLTINWRLSLWFEAGVWSLDSRPKTGPVVVFDEPGHVPLLRMEELSTLDDASYSDAVRKTARLLAANEEPSSSGAQPDPSMEDAWVEELRSDESAFRRIILSTLGGDESQDRVIPLHEIRTALRLMISFEEGLVLLKIFEVVGINITVQTKVLLLNNPLYTELIRLFRETPPPRLMRVLSWTFAYSYAWIADPDMDIFPRKDSWPDTDAAATASAASRNAPSRDVLCFAAVHESFGLAPVASLFHQHFPDEQRRKVDSVLNDTTRNLIEALGASQALANSTKVDAYIKIHSPIFDTLWPPKPFLSLGDLDRLYSPFKDVHGEHFFNFWLESRKALRATLPSRYYGTLMTARLTWYAEKIRYVYSLNHIFLGLAAIFPADLLSRREQRHDVRRAGISASSAAGQKRGQPGKAAGRVRQADRVVAPARDVQD</sequence>
<dbReference type="InterPro" id="IPR000718">
    <property type="entry name" value="Peptidase_M13"/>
</dbReference>
<feature type="compositionally biased region" description="Low complexity" evidence="1">
    <location>
        <begin position="12"/>
        <end position="42"/>
    </location>
</feature>
<proteinExistence type="predicted"/>
<dbReference type="GO" id="GO:0016485">
    <property type="term" value="P:protein processing"/>
    <property type="evidence" value="ECO:0007669"/>
    <property type="project" value="TreeGrafter"/>
</dbReference>
<dbReference type="AlphaFoldDB" id="A0A9J6FQP6"/>
<evidence type="ECO:0000256" key="2">
    <source>
        <dbReference type="SAM" id="Phobius"/>
    </source>
</evidence>
<dbReference type="OrthoDB" id="5808441at2759"/>
<protein>
    <recommendedName>
        <fullName evidence="5">Peptidase M13 N-terminal domain-containing protein</fullName>
    </recommendedName>
</protein>
<keyword evidence="2" id="KW-0472">Membrane</keyword>
<dbReference type="OMA" id="CFVAVHE"/>
<dbReference type="PANTHER" id="PTHR11733">
    <property type="entry name" value="ZINC METALLOPROTEASE FAMILY M13 NEPRILYSIN-RELATED"/>
    <property type="match status" value="1"/>
</dbReference>
<evidence type="ECO:0000313" key="3">
    <source>
        <dbReference type="EMBL" id="KAH9365159.1"/>
    </source>
</evidence>
<feature type="region of interest" description="Disordered" evidence="1">
    <location>
        <begin position="1"/>
        <end position="124"/>
    </location>
</feature>
<name>A0A9J6FQP6_HAELO</name>
<dbReference type="InterPro" id="IPR042089">
    <property type="entry name" value="Peptidase_M13_dom_2"/>
</dbReference>
<keyword evidence="2" id="KW-0812">Transmembrane</keyword>
<reference evidence="3 4" key="1">
    <citation type="journal article" date="2020" name="Cell">
        <title>Large-Scale Comparative Analyses of Tick Genomes Elucidate Their Genetic Diversity and Vector Capacities.</title>
        <authorList>
            <consortium name="Tick Genome and Microbiome Consortium (TIGMIC)"/>
            <person name="Jia N."/>
            <person name="Wang J."/>
            <person name="Shi W."/>
            <person name="Du L."/>
            <person name="Sun Y."/>
            <person name="Zhan W."/>
            <person name="Jiang J.F."/>
            <person name="Wang Q."/>
            <person name="Zhang B."/>
            <person name="Ji P."/>
            <person name="Bell-Sakyi L."/>
            <person name="Cui X.M."/>
            <person name="Yuan T.T."/>
            <person name="Jiang B.G."/>
            <person name="Yang W.F."/>
            <person name="Lam T.T."/>
            <person name="Chang Q.C."/>
            <person name="Ding S.J."/>
            <person name="Wang X.J."/>
            <person name="Zhu J.G."/>
            <person name="Ruan X.D."/>
            <person name="Zhao L."/>
            <person name="Wei J.T."/>
            <person name="Ye R.Z."/>
            <person name="Que T.C."/>
            <person name="Du C.H."/>
            <person name="Zhou Y.H."/>
            <person name="Cheng J.X."/>
            <person name="Dai P.F."/>
            <person name="Guo W.B."/>
            <person name="Han X.H."/>
            <person name="Huang E.J."/>
            <person name="Li L.F."/>
            <person name="Wei W."/>
            <person name="Gao Y.C."/>
            <person name="Liu J.Z."/>
            <person name="Shao H.Z."/>
            <person name="Wang X."/>
            <person name="Wang C.C."/>
            <person name="Yang T.C."/>
            <person name="Huo Q.B."/>
            <person name="Li W."/>
            <person name="Chen H.Y."/>
            <person name="Chen S.E."/>
            <person name="Zhou L.G."/>
            <person name="Ni X.B."/>
            <person name="Tian J.H."/>
            <person name="Sheng Y."/>
            <person name="Liu T."/>
            <person name="Pan Y.S."/>
            <person name="Xia L.Y."/>
            <person name="Li J."/>
            <person name="Zhao F."/>
            <person name="Cao W.C."/>
        </authorList>
    </citation>
    <scope>NUCLEOTIDE SEQUENCE [LARGE SCALE GENOMIC DNA]</scope>
    <source>
        <strain evidence="3">HaeL-2018</strain>
    </source>
</reference>
<feature type="region of interest" description="Disordered" evidence="1">
    <location>
        <begin position="788"/>
        <end position="826"/>
    </location>
</feature>
<accession>A0A9J6FQP6</accession>
<feature type="compositionally biased region" description="Basic residues" evidence="1">
    <location>
        <begin position="60"/>
        <end position="74"/>
    </location>
</feature>
<dbReference type="GO" id="GO:0005886">
    <property type="term" value="C:plasma membrane"/>
    <property type="evidence" value="ECO:0007669"/>
    <property type="project" value="TreeGrafter"/>
</dbReference>
<evidence type="ECO:0000256" key="1">
    <source>
        <dbReference type="SAM" id="MobiDB-lite"/>
    </source>
</evidence>
<dbReference type="EMBL" id="JABSTR010000003">
    <property type="protein sequence ID" value="KAH9365159.1"/>
    <property type="molecule type" value="Genomic_DNA"/>
</dbReference>
<feature type="compositionally biased region" description="Basic residues" evidence="1">
    <location>
        <begin position="43"/>
        <end position="52"/>
    </location>
</feature>
<organism evidence="3 4">
    <name type="scientific">Haemaphysalis longicornis</name>
    <name type="common">Bush tick</name>
    <dbReference type="NCBI Taxonomy" id="44386"/>
    <lineage>
        <taxon>Eukaryota</taxon>
        <taxon>Metazoa</taxon>
        <taxon>Ecdysozoa</taxon>
        <taxon>Arthropoda</taxon>
        <taxon>Chelicerata</taxon>
        <taxon>Arachnida</taxon>
        <taxon>Acari</taxon>
        <taxon>Parasitiformes</taxon>
        <taxon>Ixodida</taxon>
        <taxon>Ixodoidea</taxon>
        <taxon>Ixodidae</taxon>
        <taxon>Haemaphysalinae</taxon>
        <taxon>Haemaphysalis</taxon>
    </lineage>
</organism>
<gene>
    <name evidence="3" type="ORF">HPB48_021627</name>
</gene>
<dbReference type="Gene3D" id="3.40.390.10">
    <property type="entry name" value="Collagenase (Catalytic Domain)"/>
    <property type="match status" value="1"/>
</dbReference>
<dbReference type="PROSITE" id="PS51885">
    <property type="entry name" value="NEPRILYSIN"/>
    <property type="match status" value="1"/>
</dbReference>
<dbReference type="VEuPathDB" id="VectorBase:HLOH_050841"/>
<dbReference type="InterPro" id="IPR024079">
    <property type="entry name" value="MetalloPept_cat_dom_sf"/>
</dbReference>
<dbReference type="SUPFAM" id="SSF55486">
    <property type="entry name" value="Metalloproteases ('zincins'), catalytic domain"/>
    <property type="match status" value="1"/>
</dbReference>
<keyword evidence="2" id="KW-1133">Transmembrane helix</keyword>
<feature type="transmembrane region" description="Helical" evidence="2">
    <location>
        <begin position="210"/>
        <end position="232"/>
    </location>
</feature>
<dbReference type="Proteomes" id="UP000821853">
    <property type="component" value="Unassembled WGS sequence"/>
</dbReference>
<dbReference type="PANTHER" id="PTHR11733:SF241">
    <property type="entry name" value="GH26575P-RELATED"/>
    <property type="match status" value="1"/>
</dbReference>
<dbReference type="Gene3D" id="1.10.1380.10">
    <property type="entry name" value="Neutral endopeptidase , domain2"/>
    <property type="match status" value="1"/>
</dbReference>
<dbReference type="GO" id="GO:0004222">
    <property type="term" value="F:metalloendopeptidase activity"/>
    <property type="evidence" value="ECO:0007669"/>
    <property type="project" value="InterPro"/>
</dbReference>
<comment type="caution">
    <text evidence="3">The sequence shown here is derived from an EMBL/GenBank/DDBJ whole genome shotgun (WGS) entry which is preliminary data.</text>
</comment>